<sequence>MKKFLFTIGIMTMLGAFLTGCSMGPEATKTEPITDEAAVQELYDIAKDAITTYFDVNIEDGVERKVEASKNYVLVDLPSATYLHRNNMIRGMVEGDPVPNQLYSYGVSVDPNTNAVTGAIVVEASDKEPLKYEESHLEEIARQFLTEKKIVEDPSKLVYTGIEKAMTNKQYKGLRFQYNNEDDVLVTVSLITGQVRHFEYSEKIEVEEAK</sequence>
<protein>
    <recommendedName>
        <fullName evidence="4">Lipoprotein</fullName>
    </recommendedName>
</protein>
<dbReference type="PROSITE" id="PS51257">
    <property type="entry name" value="PROKAR_LIPOPROTEIN"/>
    <property type="match status" value="1"/>
</dbReference>
<organism evidence="2 3">
    <name type="scientific">Holtiella tumoricola</name>
    <dbReference type="NCBI Taxonomy" id="3018743"/>
    <lineage>
        <taxon>Bacteria</taxon>
        <taxon>Bacillati</taxon>
        <taxon>Bacillota</taxon>
        <taxon>Clostridia</taxon>
        <taxon>Lachnospirales</taxon>
        <taxon>Cellulosilyticaceae</taxon>
        <taxon>Holtiella</taxon>
    </lineage>
</organism>
<name>A0AA42DMA3_9FIRM</name>
<feature type="signal peptide" evidence="1">
    <location>
        <begin position="1"/>
        <end position="24"/>
    </location>
</feature>
<feature type="chain" id="PRO_5041260222" description="Lipoprotein" evidence="1">
    <location>
        <begin position="25"/>
        <end position="210"/>
    </location>
</feature>
<proteinExistence type="predicted"/>
<evidence type="ECO:0000313" key="3">
    <source>
        <dbReference type="Proteomes" id="UP001169242"/>
    </source>
</evidence>
<dbReference type="Proteomes" id="UP001169242">
    <property type="component" value="Unassembled WGS sequence"/>
</dbReference>
<accession>A0AA42DMA3</accession>
<evidence type="ECO:0008006" key="4">
    <source>
        <dbReference type="Google" id="ProtNLM"/>
    </source>
</evidence>
<comment type="caution">
    <text evidence="2">The sequence shown here is derived from an EMBL/GenBank/DDBJ whole genome shotgun (WGS) entry which is preliminary data.</text>
</comment>
<dbReference type="RefSeq" id="WP_053986119.1">
    <property type="nucleotide sequence ID" value="NZ_JAQIFT010000037.1"/>
</dbReference>
<evidence type="ECO:0000313" key="2">
    <source>
        <dbReference type="EMBL" id="MDA3731513.1"/>
    </source>
</evidence>
<keyword evidence="3" id="KW-1185">Reference proteome</keyword>
<dbReference type="AlphaFoldDB" id="A0AA42DMA3"/>
<dbReference type="EMBL" id="JAQIFT010000037">
    <property type="protein sequence ID" value="MDA3731513.1"/>
    <property type="molecule type" value="Genomic_DNA"/>
</dbReference>
<reference evidence="2" key="1">
    <citation type="journal article" date="2023" name="Int. J. Syst. Evol. Microbiol.">
        <title>&lt;i&gt;Holtiella tumoricola&lt;/i&gt; gen. nov. sp. nov., isolated from a human clinical sample.</title>
        <authorList>
            <person name="Allen-Vercoe E."/>
            <person name="Daigneault M.C."/>
            <person name="Vancuren S.J."/>
            <person name="Cochrane K."/>
            <person name="O'Neal L.L."/>
            <person name="Sankaranarayanan K."/>
            <person name="Lawson P.A."/>
        </authorList>
    </citation>
    <scope>NUCLEOTIDE SEQUENCE</scope>
    <source>
        <strain evidence="2">CC70A</strain>
    </source>
</reference>
<gene>
    <name evidence="2" type="ORF">PBV87_08490</name>
</gene>
<evidence type="ECO:0000256" key="1">
    <source>
        <dbReference type="SAM" id="SignalP"/>
    </source>
</evidence>
<keyword evidence="1" id="KW-0732">Signal</keyword>